<comment type="similarity">
    <text evidence="10">Belongs to the G-protein coupled receptor 1 family.</text>
</comment>
<feature type="transmembrane region" description="Helical" evidence="12">
    <location>
        <begin position="248"/>
        <end position="275"/>
    </location>
</feature>
<sequence>MAMLHFSSYPGPLADLRPTSPHPVELVATLLDRKKDYSIGFNLSARVPEHNLSNLPMMFCDFDMDPQATTVMDLDKDFVDEDYLGNTISLVLPVVYALICGCGVLANGLVISILLTCKQKLISDVYILNLAVADLLFLVGMPFIIHQLIQEKGWIFGEFLCRAVTAIDLNNQFTSVAIITVLCIDRYVAVVYSATVGQKRTMHCTALINGAVWAGSLCLTTPAMLYARVQKDNQTEICLIDLPGPSSLYWYTLYQSILAFIVPVLIITVLYSLTLHHLFQVMRKVQKKRSARSKKVTRMALTIIGAFLICWTPFHVVQLVNLSATPSRTFFYLNQITICLSYAHSCVSPILVIFCTEFFRERISHSRYCRFFMRWRGLETGSALPTQDRTSTVYSPQVTQGASQRRRRPFGTDTPPCSVTEATRISVTVSGQEDNSFV</sequence>
<dbReference type="GO" id="GO:0005886">
    <property type="term" value="C:plasma membrane"/>
    <property type="evidence" value="ECO:0007669"/>
    <property type="project" value="UniProtKB-SubCell"/>
</dbReference>
<evidence type="ECO:0000256" key="3">
    <source>
        <dbReference type="ARBA" id="ARBA00022692"/>
    </source>
</evidence>
<evidence type="ECO:0000256" key="4">
    <source>
        <dbReference type="ARBA" id="ARBA00022989"/>
    </source>
</evidence>
<keyword evidence="6 12" id="KW-0472">Membrane</keyword>
<proteinExistence type="inferred from homology"/>
<feature type="transmembrane region" description="Helical" evidence="12">
    <location>
        <begin position="296"/>
        <end position="314"/>
    </location>
</feature>
<keyword evidence="3 10" id="KW-0812">Transmembrane</keyword>
<dbReference type="PROSITE" id="PS50262">
    <property type="entry name" value="G_PROTEIN_RECEP_F1_2"/>
    <property type="match status" value="1"/>
</dbReference>
<evidence type="ECO:0000256" key="11">
    <source>
        <dbReference type="SAM" id="MobiDB-lite"/>
    </source>
</evidence>
<dbReference type="Pfam" id="PF00001">
    <property type="entry name" value="7tm_1"/>
    <property type="match status" value="1"/>
</dbReference>
<dbReference type="InterPro" id="IPR000276">
    <property type="entry name" value="GPCR_Rhodpsn"/>
</dbReference>
<evidence type="ECO:0000256" key="8">
    <source>
        <dbReference type="ARBA" id="ARBA00023180"/>
    </source>
</evidence>
<dbReference type="InterPro" id="IPR008361">
    <property type="entry name" value="MCH_rcpt"/>
</dbReference>
<evidence type="ECO:0000256" key="9">
    <source>
        <dbReference type="ARBA" id="ARBA00023224"/>
    </source>
</evidence>
<dbReference type="PRINTS" id="PR01783">
    <property type="entry name" value="MCHRECEPTOR"/>
</dbReference>
<dbReference type="PANTHER" id="PTHR24229:SF108">
    <property type="entry name" value="MELANIN CONCENTRATING HORMONE RECEPTOR 2B"/>
    <property type="match status" value="1"/>
</dbReference>
<comment type="subcellular location">
    <subcellularLocation>
        <location evidence="1">Cell membrane</location>
        <topology evidence="1">Multi-pass membrane protein</topology>
    </subcellularLocation>
</comment>
<evidence type="ECO:0000313" key="14">
    <source>
        <dbReference type="EMBL" id="KAJ1091724.1"/>
    </source>
</evidence>
<dbReference type="EMBL" id="JANPWB010000015">
    <property type="protein sequence ID" value="KAJ1091724.1"/>
    <property type="molecule type" value="Genomic_DNA"/>
</dbReference>
<feature type="region of interest" description="Disordered" evidence="11">
    <location>
        <begin position="395"/>
        <end position="414"/>
    </location>
</feature>
<evidence type="ECO:0000259" key="13">
    <source>
        <dbReference type="PROSITE" id="PS50262"/>
    </source>
</evidence>
<name>A0AAV7LMJ0_PLEWA</name>
<evidence type="ECO:0000256" key="7">
    <source>
        <dbReference type="ARBA" id="ARBA00023170"/>
    </source>
</evidence>
<evidence type="ECO:0000256" key="12">
    <source>
        <dbReference type="SAM" id="Phobius"/>
    </source>
</evidence>
<dbReference type="GO" id="GO:0007218">
    <property type="term" value="P:neuropeptide signaling pathway"/>
    <property type="evidence" value="ECO:0007669"/>
    <property type="project" value="TreeGrafter"/>
</dbReference>
<evidence type="ECO:0000313" key="15">
    <source>
        <dbReference type="Proteomes" id="UP001066276"/>
    </source>
</evidence>
<dbReference type="AlphaFoldDB" id="A0AAV7LMJ0"/>
<accession>A0AAV7LMJ0</accession>
<comment type="caution">
    <text evidence="14">The sequence shown here is derived from an EMBL/GenBank/DDBJ whole genome shotgun (WGS) entry which is preliminary data.</text>
</comment>
<dbReference type="Proteomes" id="UP001066276">
    <property type="component" value="Chromosome 11"/>
</dbReference>
<feature type="domain" description="G-protein coupled receptors family 1 profile" evidence="13">
    <location>
        <begin position="106"/>
        <end position="352"/>
    </location>
</feature>
<gene>
    <name evidence="14" type="ORF">NDU88_004841</name>
</gene>
<dbReference type="InterPro" id="IPR017452">
    <property type="entry name" value="GPCR_Rhodpsn_7TM"/>
</dbReference>
<evidence type="ECO:0000256" key="5">
    <source>
        <dbReference type="ARBA" id="ARBA00023040"/>
    </source>
</evidence>
<dbReference type="GO" id="GO:0004930">
    <property type="term" value="F:G protein-coupled receptor activity"/>
    <property type="evidence" value="ECO:0007669"/>
    <property type="project" value="UniProtKB-KW"/>
</dbReference>
<keyword evidence="7 10" id="KW-0675">Receptor</keyword>
<keyword evidence="5 10" id="KW-0297">G-protein coupled receptor</keyword>
<keyword evidence="15" id="KW-1185">Reference proteome</keyword>
<feature type="transmembrane region" description="Helical" evidence="12">
    <location>
        <begin position="334"/>
        <end position="359"/>
    </location>
</feature>
<evidence type="ECO:0000256" key="1">
    <source>
        <dbReference type="ARBA" id="ARBA00004651"/>
    </source>
</evidence>
<dbReference type="Gene3D" id="1.20.1070.10">
    <property type="entry name" value="Rhodopsin 7-helix transmembrane proteins"/>
    <property type="match status" value="1"/>
</dbReference>
<feature type="transmembrane region" description="Helical" evidence="12">
    <location>
        <begin position="206"/>
        <end position="228"/>
    </location>
</feature>
<dbReference type="PANTHER" id="PTHR24229">
    <property type="entry name" value="NEUROPEPTIDES RECEPTOR"/>
    <property type="match status" value="1"/>
</dbReference>
<protein>
    <recommendedName>
        <fullName evidence="13">G-protein coupled receptors family 1 profile domain-containing protein</fullName>
    </recommendedName>
</protein>
<evidence type="ECO:0000256" key="2">
    <source>
        <dbReference type="ARBA" id="ARBA00022475"/>
    </source>
</evidence>
<keyword evidence="9 10" id="KW-0807">Transducer</keyword>
<keyword evidence="4 12" id="KW-1133">Transmembrane helix</keyword>
<feature type="transmembrane region" description="Helical" evidence="12">
    <location>
        <begin position="94"/>
        <end position="115"/>
    </location>
</feature>
<dbReference type="PRINTS" id="PR00237">
    <property type="entry name" value="GPCRRHODOPSN"/>
</dbReference>
<feature type="transmembrane region" description="Helical" evidence="12">
    <location>
        <begin position="127"/>
        <end position="149"/>
    </location>
</feature>
<evidence type="ECO:0000256" key="10">
    <source>
        <dbReference type="RuleBase" id="RU000688"/>
    </source>
</evidence>
<organism evidence="14 15">
    <name type="scientific">Pleurodeles waltl</name>
    <name type="common">Iberian ribbed newt</name>
    <dbReference type="NCBI Taxonomy" id="8319"/>
    <lineage>
        <taxon>Eukaryota</taxon>
        <taxon>Metazoa</taxon>
        <taxon>Chordata</taxon>
        <taxon>Craniata</taxon>
        <taxon>Vertebrata</taxon>
        <taxon>Euteleostomi</taxon>
        <taxon>Amphibia</taxon>
        <taxon>Batrachia</taxon>
        <taxon>Caudata</taxon>
        <taxon>Salamandroidea</taxon>
        <taxon>Salamandridae</taxon>
        <taxon>Pleurodelinae</taxon>
        <taxon>Pleurodeles</taxon>
    </lineage>
</organism>
<evidence type="ECO:0000256" key="6">
    <source>
        <dbReference type="ARBA" id="ARBA00023136"/>
    </source>
</evidence>
<dbReference type="GO" id="GO:0042923">
    <property type="term" value="F:neuropeptide binding"/>
    <property type="evidence" value="ECO:0007669"/>
    <property type="project" value="TreeGrafter"/>
</dbReference>
<reference evidence="14" key="1">
    <citation type="journal article" date="2022" name="bioRxiv">
        <title>Sequencing and chromosome-scale assembly of the giantPleurodeles waltlgenome.</title>
        <authorList>
            <person name="Brown T."/>
            <person name="Elewa A."/>
            <person name="Iarovenko S."/>
            <person name="Subramanian E."/>
            <person name="Araus A.J."/>
            <person name="Petzold A."/>
            <person name="Susuki M."/>
            <person name="Suzuki K.-i.T."/>
            <person name="Hayashi T."/>
            <person name="Toyoda A."/>
            <person name="Oliveira C."/>
            <person name="Osipova E."/>
            <person name="Leigh N.D."/>
            <person name="Simon A."/>
            <person name="Yun M.H."/>
        </authorList>
    </citation>
    <scope>NUCLEOTIDE SEQUENCE</scope>
    <source>
        <strain evidence="14">20211129_DDA</strain>
        <tissue evidence="14">Liver</tissue>
    </source>
</reference>
<dbReference type="SUPFAM" id="SSF81321">
    <property type="entry name" value="Family A G protein-coupled receptor-like"/>
    <property type="match status" value="1"/>
</dbReference>
<dbReference type="PROSITE" id="PS00237">
    <property type="entry name" value="G_PROTEIN_RECEP_F1_1"/>
    <property type="match status" value="1"/>
</dbReference>
<dbReference type="GO" id="GO:0043005">
    <property type="term" value="C:neuron projection"/>
    <property type="evidence" value="ECO:0007669"/>
    <property type="project" value="TreeGrafter"/>
</dbReference>
<keyword evidence="8" id="KW-0325">Glycoprotein</keyword>
<keyword evidence="2" id="KW-1003">Cell membrane</keyword>
<feature type="transmembrane region" description="Helical" evidence="12">
    <location>
        <begin position="173"/>
        <end position="194"/>
    </location>
</feature>